<keyword evidence="1" id="KW-0175">Coiled coil</keyword>
<dbReference type="AlphaFoldDB" id="A0AA97D861"/>
<protein>
    <submittedName>
        <fullName evidence="3">DUF2726 domain-containing protein</fullName>
    </submittedName>
</protein>
<gene>
    <name evidence="3" type="ORF">PXC00_00325</name>
</gene>
<reference evidence="3 4" key="1">
    <citation type="submission" date="2024-06" db="EMBL/GenBank/DDBJ databases">
        <title>Caproicibacterium argilliputei sp. nov, a novel caproic acid producing anaerobic bacterium isolated from pit mud.</title>
        <authorList>
            <person name="Xia S."/>
        </authorList>
    </citation>
    <scope>NUCLEOTIDE SEQUENCE [LARGE SCALE GENOMIC DNA]</scope>
    <source>
        <strain evidence="3 4">ZCY20-5</strain>
    </source>
</reference>
<dbReference type="KEGG" id="carl:PXC00_00325"/>
<keyword evidence="4" id="KW-1185">Reference proteome</keyword>
<evidence type="ECO:0000256" key="1">
    <source>
        <dbReference type="SAM" id="Coils"/>
    </source>
</evidence>
<dbReference type="InterPro" id="IPR024402">
    <property type="entry name" value="DUF2726"/>
</dbReference>
<dbReference type="Pfam" id="PF10881">
    <property type="entry name" value="DUF2726"/>
    <property type="match status" value="1"/>
</dbReference>
<dbReference type="RefSeq" id="WP_275844950.1">
    <property type="nucleotide sequence ID" value="NZ_CP135996.1"/>
</dbReference>
<organism evidence="3 4">
    <name type="scientific">Caproicibacterium argilliputei</name>
    <dbReference type="NCBI Taxonomy" id="3030016"/>
    <lineage>
        <taxon>Bacteria</taxon>
        <taxon>Bacillati</taxon>
        <taxon>Bacillota</taxon>
        <taxon>Clostridia</taxon>
        <taxon>Eubacteriales</taxon>
        <taxon>Oscillospiraceae</taxon>
        <taxon>Caproicibacterium</taxon>
    </lineage>
</organism>
<proteinExistence type="predicted"/>
<feature type="coiled-coil region" evidence="1">
    <location>
        <begin position="20"/>
        <end position="47"/>
    </location>
</feature>
<evidence type="ECO:0000313" key="3">
    <source>
        <dbReference type="EMBL" id="WOC32345.1"/>
    </source>
</evidence>
<accession>A0AA97D861</accession>
<feature type="domain" description="DUF2726" evidence="2">
    <location>
        <begin position="62"/>
        <end position="206"/>
    </location>
</feature>
<reference evidence="4" key="3">
    <citation type="submission" date="2024-06" db="EMBL/GenBank/DDBJ databases">
        <authorList>
            <person name="Zeng C."/>
        </authorList>
    </citation>
    <scope>NUCLEOTIDE SEQUENCE [LARGE SCALE GENOMIC DNA]</scope>
    <source>
        <strain evidence="4">ZCY20-5</strain>
    </source>
</reference>
<dbReference type="Proteomes" id="UP001300604">
    <property type="component" value="Chromosome"/>
</dbReference>
<reference evidence="4" key="2">
    <citation type="submission" date="2024-06" db="EMBL/GenBank/DDBJ databases">
        <title>Caproicibacterium argilliputei sp. nov, a novel caproic acid producing anaerobic bacterium isolated from pit mud.</title>
        <authorList>
            <person name="Zeng C."/>
        </authorList>
    </citation>
    <scope>NUCLEOTIDE SEQUENCE [LARGE SCALE GENOMIC DNA]</scope>
    <source>
        <strain evidence="4">ZCY20-5</strain>
    </source>
</reference>
<name>A0AA97D861_9FIRM</name>
<sequence>MMFGRKKQQNITPVNVQAIFDKQNKLIEDLKNSLNQLQTENRQLRSQAVEDNPDKNFWLSDSIMTPNESFFYYHIGEALKGEKLKNMKLYLFAQVSLHSFVKLEKGVTADLAKTKILSKSVDFLICKDDPNHTHQRKDGRIVTFHRYRPVLAIEIDGSSHLQAYYSGDTTKEQADKAFQRQLANDRFKNKLFAAIGLPLLRYQLPATDTVCKTDSDKLQQLIENTLLGSAT</sequence>
<dbReference type="EMBL" id="CP135996">
    <property type="protein sequence ID" value="WOC32345.1"/>
    <property type="molecule type" value="Genomic_DNA"/>
</dbReference>
<evidence type="ECO:0000259" key="2">
    <source>
        <dbReference type="Pfam" id="PF10881"/>
    </source>
</evidence>
<evidence type="ECO:0000313" key="4">
    <source>
        <dbReference type="Proteomes" id="UP001300604"/>
    </source>
</evidence>